<proteinExistence type="predicted"/>
<reference evidence="2" key="1">
    <citation type="submission" date="2024-03" db="EMBL/GenBank/DDBJ databases">
        <title>Diverse circular DNA viruses in blood, oral, and fecal samples of captive lemurs.</title>
        <authorList>
            <person name="Paietta E.N."/>
            <person name="Kraberger S."/>
            <person name="Lund M.C."/>
            <person name="Custer J.M."/>
            <person name="Vargas K.M."/>
            <person name="Ehmke E.E."/>
            <person name="Yoder A.D."/>
            <person name="Varsani A."/>
        </authorList>
    </citation>
    <scope>NUCLEOTIDE SEQUENCE</scope>
    <source>
        <strain evidence="2">Duke_24SF_44</strain>
    </source>
</reference>
<name>A0AAU8B3B4_9CAUD</name>
<evidence type="ECO:0000313" key="2">
    <source>
        <dbReference type="EMBL" id="XCD05766.1"/>
    </source>
</evidence>
<protein>
    <submittedName>
        <fullName evidence="2">Tail completion protein</fullName>
    </submittedName>
</protein>
<accession>A0AAU8B3B4</accession>
<evidence type="ECO:0000256" key="1">
    <source>
        <dbReference type="SAM" id="MobiDB-lite"/>
    </source>
</evidence>
<sequence length="177" mass="18784">MSPAPRVRKKPRPPEDYARLSGRVKTPVPSVVQSTALALLQGGAQALSNAVSNAYVAPGAEVAWDECCAGHLYVRTVSVAPVFGPRAADGEACSIRYWAATFALGTLRCVEVVDDRGRGPRPFDLTADAAILHQDMADLGHFLTTGTNADSMEWQAQGPDGGCVQGEWTFTVRIGCP</sequence>
<dbReference type="EMBL" id="PP511596">
    <property type="protein sequence ID" value="XCD05766.1"/>
    <property type="molecule type" value="Genomic_DNA"/>
</dbReference>
<organism evidence="2">
    <name type="scientific">Dulem virus 38</name>
    <dbReference type="NCBI Taxonomy" id="3145756"/>
    <lineage>
        <taxon>Viruses</taxon>
        <taxon>Duplodnaviria</taxon>
        <taxon>Heunggongvirae</taxon>
        <taxon>Uroviricota</taxon>
        <taxon>Caudoviricetes</taxon>
    </lineage>
</organism>
<feature type="region of interest" description="Disordered" evidence="1">
    <location>
        <begin position="1"/>
        <end position="22"/>
    </location>
</feature>
<feature type="compositionally biased region" description="Basic residues" evidence="1">
    <location>
        <begin position="1"/>
        <end position="11"/>
    </location>
</feature>